<dbReference type="EMBL" id="JACBZA010000001">
    <property type="protein sequence ID" value="NYH86759.1"/>
    <property type="molecule type" value="Genomic_DNA"/>
</dbReference>
<feature type="region of interest" description="Disordered" evidence="1">
    <location>
        <begin position="28"/>
        <end position="67"/>
    </location>
</feature>
<evidence type="ECO:0000313" key="3">
    <source>
        <dbReference type="EMBL" id="NYH86759.1"/>
    </source>
</evidence>
<dbReference type="Proteomes" id="UP000199052">
    <property type="component" value="Unassembled WGS sequence"/>
</dbReference>
<evidence type="ECO:0000313" key="6">
    <source>
        <dbReference type="Proteomes" id="UP000533017"/>
    </source>
</evidence>
<organism evidence="4 5">
    <name type="scientific">Actinopolymorpha cephalotaxi</name>
    <dbReference type="NCBI Taxonomy" id="504797"/>
    <lineage>
        <taxon>Bacteria</taxon>
        <taxon>Bacillati</taxon>
        <taxon>Actinomycetota</taxon>
        <taxon>Actinomycetes</taxon>
        <taxon>Propionibacteriales</taxon>
        <taxon>Actinopolymorphaceae</taxon>
        <taxon>Actinopolymorpha</taxon>
    </lineage>
</organism>
<feature type="chain" id="PRO_5011721907" evidence="2">
    <location>
        <begin position="25"/>
        <end position="67"/>
    </location>
</feature>
<gene>
    <name evidence="3" type="ORF">FHR37_005610</name>
    <name evidence="4" type="ORF">SAMN05421678_12363</name>
</gene>
<name>A0A1I3BD36_9ACTN</name>
<feature type="compositionally biased region" description="Basic and acidic residues" evidence="1">
    <location>
        <begin position="28"/>
        <end position="41"/>
    </location>
</feature>
<evidence type="ECO:0000256" key="2">
    <source>
        <dbReference type="SAM" id="SignalP"/>
    </source>
</evidence>
<keyword evidence="6" id="KW-1185">Reference proteome</keyword>
<dbReference type="EMBL" id="FOOI01000023">
    <property type="protein sequence ID" value="SFH60006.1"/>
    <property type="molecule type" value="Genomic_DNA"/>
</dbReference>
<reference evidence="4 5" key="1">
    <citation type="submission" date="2016-10" db="EMBL/GenBank/DDBJ databases">
        <authorList>
            <person name="de Groot N.N."/>
        </authorList>
    </citation>
    <scope>NUCLEOTIDE SEQUENCE [LARGE SCALE GENOMIC DNA]</scope>
    <source>
        <strain evidence="4 5">CPCC 202808</strain>
    </source>
</reference>
<accession>A0A1I3BD36</accession>
<dbReference type="Proteomes" id="UP000533017">
    <property type="component" value="Unassembled WGS sequence"/>
</dbReference>
<reference evidence="3 6" key="2">
    <citation type="submission" date="2020-07" db="EMBL/GenBank/DDBJ databases">
        <title>Sequencing the genomes of 1000 actinobacteria strains.</title>
        <authorList>
            <person name="Klenk H.-P."/>
        </authorList>
    </citation>
    <scope>NUCLEOTIDE SEQUENCE [LARGE SCALE GENOMIC DNA]</scope>
    <source>
        <strain evidence="3 6">DSM 45117</strain>
    </source>
</reference>
<feature type="signal peptide" evidence="2">
    <location>
        <begin position="1"/>
        <end position="24"/>
    </location>
</feature>
<dbReference type="STRING" id="504797.SAMN05421678_12363"/>
<protein>
    <submittedName>
        <fullName evidence="4">Uncharacterized protein</fullName>
    </submittedName>
</protein>
<evidence type="ECO:0000256" key="1">
    <source>
        <dbReference type="SAM" id="MobiDB-lite"/>
    </source>
</evidence>
<sequence>MTSIRNALALTGLTVLLVPGLVPAHPCGQRDGRSARGEPTHSRSWKSSNAQYELEKATGTLRTIPHE</sequence>
<evidence type="ECO:0000313" key="4">
    <source>
        <dbReference type="EMBL" id="SFH60006.1"/>
    </source>
</evidence>
<dbReference type="AlphaFoldDB" id="A0A1I3BD36"/>
<proteinExistence type="predicted"/>
<evidence type="ECO:0000313" key="5">
    <source>
        <dbReference type="Proteomes" id="UP000199052"/>
    </source>
</evidence>
<keyword evidence="2" id="KW-0732">Signal</keyword>